<protein>
    <submittedName>
        <fullName evidence="3">CCDC90 family protein</fullName>
    </submittedName>
</protein>
<keyword evidence="2" id="KW-1133">Transmembrane helix</keyword>
<evidence type="ECO:0000256" key="2">
    <source>
        <dbReference type="SAM" id="Phobius"/>
    </source>
</evidence>
<sequence>MNAIPFDTLQFANRLKAAGFSDEQAAVLTELQKTATGNTLEQARHDYHLDDVLAKRDLKELESALKHEIRELDHKIELLRADTQRQIAESKADLTRWIIGAGFLQTTLIIGVLLKIAHLI</sequence>
<feature type="transmembrane region" description="Helical" evidence="2">
    <location>
        <begin position="94"/>
        <end position="117"/>
    </location>
</feature>
<accession>A0ABT1UAY6</accession>
<keyword evidence="2" id="KW-0472">Membrane</keyword>
<organism evidence="3 4">
    <name type="scientific">Methylomonas rivi</name>
    <dbReference type="NCBI Taxonomy" id="2952226"/>
    <lineage>
        <taxon>Bacteria</taxon>
        <taxon>Pseudomonadati</taxon>
        <taxon>Pseudomonadota</taxon>
        <taxon>Gammaproteobacteria</taxon>
        <taxon>Methylococcales</taxon>
        <taxon>Methylococcaceae</taxon>
        <taxon>Methylomonas</taxon>
    </lineage>
</organism>
<keyword evidence="2" id="KW-0812">Transmembrane</keyword>
<evidence type="ECO:0000313" key="4">
    <source>
        <dbReference type="Proteomes" id="UP001524586"/>
    </source>
</evidence>
<evidence type="ECO:0000313" key="3">
    <source>
        <dbReference type="EMBL" id="MCQ8130236.1"/>
    </source>
</evidence>
<proteinExistence type="predicted"/>
<keyword evidence="4" id="KW-1185">Reference proteome</keyword>
<gene>
    <name evidence="3" type="ORF">NP596_17390</name>
</gene>
<name>A0ABT1UAY6_9GAMM</name>
<feature type="coiled-coil region" evidence="1">
    <location>
        <begin position="55"/>
        <end position="82"/>
    </location>
</feature>
<dbReference type="Gene3D" id="1.20.5.340">
    <property type="match status" value="1"/>
</dbReference>
<keyword evidence="1" id="KW-0175">Coiled coil</keyword>
<evidence type="ECO:0000256" key="1">
    <source>
        <dbReference type="SAM" id="Coils"/>
    </source>
</evidence>
<comment type="caution">
    <text evidence="3">The sequence shown here is derived from an EMBL/GenBank/DDBJ whole genome shotgun (WGS) entry which is preliminary data.</text>
</comment>
<dbReference type="RefSeq" id="WP_256616659.1">
    <property type="nucleotide sequence ID" value="NZ_JANIBK010000138.1"/>
</dbReference>
<dbReference type="Proteomes" id="UP001524586">
    <property type="component" value="Unassembled WGS sequence"/>
</dbReference>
<dbReference type="EMBL" id="JANIBK010000138">
    <property type="protein sequence ID" value="MCQ8130236.1"/>
    <property type="molecule type" value="Genomic_DNA"/>
</dbReference>
<reference evidence="3 4" key="1">
    <citation type="submission" date="2022-07" db="EMBL/GenBank/DDBJ databases">
        <title>Methylomonas rivi sp. nov., Methylomonas rosea sp. nov., Methylomonas aureus sp. nov. and Methylomonas subterranea sp. nov., four novel methanotrophs isolated from a freshwater creek and the deep terrestrial subsurface.</title>
        <authorList>
            <person name="Abin C."/>
            <person name="Sankaranarayanan K."/>
            <person name="Garner C."/>
            <person name="Sindelar R."/>
            <person name="Kotary K."/>
            <person name="Garner R."/>
            <person name="Barclay S."/>
            <person name="Lawson P."/>
            <person name="Krumholz L."/>
        </authorList>
    </citation>
    <scope>NUCLEOTIDE SEQUENCE [LARGE SCALE GENOMIC DNA]</scope>
    <source>
        <strain evidence="3 4">WSC-6</strain>
    </source>
</reference>